<accession>A0A833RID3</accession>
<evidence type="ECO:0000313" key="1">
    <source>
        <dbReference type="EMBL" id="KAF3429304.1"/>
    </source>
</evidence>
<dbReference type="Proteomes" id="UP000655588">
    <property type="component" value="Unassembled WGS sequence"/>
</dbReference>
<name>A0A833RID3_9HYME</name>
<organism evidence="1 2">
    <name type="scientific">Frieseomelitta varia</name>
    <dbReference type="NCBI Taxonomy" id="561572"/>
    <lineage>
        <taxon>Eukaryota</taxon>
        <taxon>Metazoa</taxon>
        <taxon>Ecdysozoa</taxon>
        <taxon>Arthropoda</taxon>
        <taxon>Hexapoda</taxon>
        <taxon>Insecta</taxon>
        <taxon>Pterygota</taxon>
        <taxon>Neoptera</taxon>
        <taxon>Endopterygota</taxon>
        <taxon>Hymenoptera</taxon>
        <taxon>Apocrita</taxon>
        <taxon>Aculeata</taxon>
        <taxon>Apoidea</taxon>
        <taxon>Anthophila</taxon>
        <taxon>Apidae</taxon>
        <taxon>Frieseomelitta</taxon>
    </lineage>
</organism>
<sequence>MNYIMYGITSFSENNTSTPISYDIETVDINLLKGQTLRAKISSVDLSASKFYIQIPSATKCENIINTYMAGKDPESKY</sequence>
<comment type="caution">
    <text evidence="1">The sequence shown here is derived from an EMBL/GenBank/DDBJ whole genome shotgun (WGS) entry which is preliminary data.</text>
</comment>
<dbReference type="AlphaFoldDB" id="A0A833RID3"/>
<proteinExistence type="predicted"/>
<protein>
    <submittedName>
        <fullName evidence="1">Uncharacterized protein</fullName>
    </submittedName>
</protein>
<keyword evidence="2" id="KW-1185">Reference proteome</keyword>
<reference evidence="1" key="1">
    <citation type="submission" date="2019-11" db="EMBL/GenBank/DDBJ databases">
        <title>The nuclear and mitochondrial genomes of Frieseomelitta varia - a highly eusocial stingless bee (Meliponini) with a permanently sterile worker caste.</title>
        <authorList>
            <person name="Freitas F.C.P."/>
            <person name="Lourenco A.P."/>
            <person name="Nunes F.M.F."/>
            <person name="Paschoal A.R."/>
            <person name="Abreu F.C.P."/>
            <person name="Barbin F.O."/>
            <person name="Bataglia L."/>
            <person name="Cardoso-Junior C.A.M."/>
            <person name="Cervoni M.S."/>
            <person name="Silva S.R."/>
            <person name="Dalarmi F."/>
            <person name="Del Lama M.A."/>
            <person name="Depintor T.S."/>
            <person name="Ferreira K.M."/>
            <person name="Goria P.S."/>
            <person name="Jaskot M.C."/>
            <person name="Lago D.C."/>
            <person name="Luna-Lucena D."/>
            <person name="Moda L.M."/>
            <person name="Nascimento L."/>
            <person name="Pedrino M."/>
            <person name="Rabico F.O."/>
            <person name="Sanches F.C."/>
            <person name="Santos D.E."/>
            <person name="Santos C.G."/>
            <person name="Vieira J."/>
            <person name="Lopes T.F."/>
            <person name="Barchuk A.R."/>
            <person name="Hartfelder K."/>
            <person name="Simoes Z.L.P."/>
            <person name="Bitondi M.M.G."/>
            <person name="Pinheiro D.G."/>
        </authorList>
    </citation>
    <scope>NUCLEOTIDE SEQUENCE</scope>
    <source>
        <strain evidence="1">USP_RPSP 00005682</strain>
        <tissue evidence="1">Whole individual</tissue>
    </source>
</reference>
<evidence type="ECO:0000313" key="2">
    <source>
        <dbReference type="Proteomes" id="UP000655588"/>
    </source>
</evidence>
<gene>
    <name evidence="1" type="ORF">E2986_02688</name>
</gene>
<dbReference type="EMBL" id="WNWW01000167">
    <property type="protein sequence ID" value="KAF3429304.1"/>
    <property type="molecule type" value="Genomic_DNA"/>
</dbReference>